<dbReference type="InterPro" id="IPR036663">
    <property type="entry name" value="Fumarylacetoacetase_C_sf"/>
</dbReference>
<dbReference type="InterPro" id="IPR051121">
    <property type="entry name" value="FAH"/>
</dbReference>
<proteinExistence type="inferred from homology"/>
<name>X1SGC9_9ZZZZ</name>
<evidence type="ECO:0000256" key="2">
    <source>
        <dbReference type="ARBA" id="ARBA00022723"/>
    </source>
</evidence>
<dbReference type="SUPFAM" id="SSF56529">
    <property type="entry name" value="FAH"/>
    <property type="match status" value="1"/>
</dbReference>
<accession>X1SGC9</accession>
<organism evidence="4">
    <name type="scientific">marine sediment metagenome</name>
    <dbReference type="NCBI Taxonomy" id="412755"/>
    <lineage>
        <taxon>unclassified sequences</taxon>
        <taxon>metagenomes</taxon>
        <taxon>ecological metagenomes</taxon>
    </lineage>
</organism>
<dbReference type="InterPro" id="IPR011234">
    <property type="entry name" value="Fumarylacetoacetase-like_C"/>
</dbReference>
<dbReference type="GO" id="GO:0044281">
    <property type="term" value="P:small molecule metabolic process"/>
    <property type="evidence" value="ECO:0007669"/>
    <property type="project" value="UniProtKB-ARBA"/>
</dbReference>
<keyword evidence="2" id="KW-0479">Metal-binding</keyword>
<feature type="non-terminal residue" evidence="4">
    <location>
        <position position="1"/>
    </location>
</feature>
<comment type="caution">
    <text evidence="4">The sequence shown here is derived from an EMBL/GenBank/DDBJ whole genome shotgun (WGS) entry which is preliminary data.</text>
</comment>
<gene>
    <name evidence="4" type="ORF">S12H4_36540</name>
</gene>
<dbReference type="PANTHER" id="PTHR42796:SF4">
    <property type="entry name" value="FUMARYLACETOACETATE HYDROLASE DOMAIN-CONTAINING PROTEIN 2A"/>
    <property type="match status" value="1"/>
</dbReference>
<dbReference type="GO" id="GO:0046872">
    <property type="term" value="F:metal ion binding"/>
    <property type="evidence" value="ECO:0007669"/>
    <property type="project" value="UniProtKB-KW"/>
</dbReference>
<evidence type="ECO:0000256" key="1">
    <source>
        <dbReference type="ARBA" id="ARBA00010211"/>
    </source>
</evidence>
<evidence type="ECO:0000259" key="3">
    <source>
        <dbReference type="Pfam" id="PF01557"/>
    </source>
</evidence>
<feature type="domain" description="Fumarylacetoacetase-like C-terminal" evidence="3">
    <location>
        <begin position="1"/>
        <end position="138"/>
    </location>
</feature>
<dbReference type="EMBL" id="BARW01021789">
    <property type="protein sequence ID" value="GAI92013.1"/>
    <property type="molecule type" value="Genomic_DNA"/>
</dbReference>
<protein>
    <recommendedName>
        <fullName evidence="3">Fumarylacetoacetase-like C-terminal domain-containing protein</fullName>
    </recommendedName>
</protein>
<dbReference type="GO" id="GO:0003824">
    <property type="term" value="F:catalytic activity"/>
    <property type="evidence" value="ECO:0007669"/>
    <property type="project" value="InterPro"/>
</dbReference>
<dbReference type="Pfam" id="PF01557">
    <property type="entry name" value="FAA_hydrolase"/>
    <property type="match status" value="1"/>
</dbReference>
<reference evidence="4" key="1">
    <citation type="journal article" date="2014" name="Front. Microbiol.">
        <title>High frequency of phylogenetically diverse reductive dehalogenase-homologous genes in deep subseafloor sedimentary metagenomes.</title>
        <authorList>
            <person name="Kawai M."/>
            <person name="Futagami T."/>
            <person name="Toyoda A."/>
            <person name="Takaki Y."/>
            <person name="Nishi S."/>
            <person name="Hori S."/>
            <person name="Arai W."/>
            <person name="Tsubouchi T."/>
            <person name="Morono Y."/>
            <person name="Uchiyama I."/>
            <person name="Ito T."/>
            <person name="Fujiyama A."/>
            <person name="Inagaki F."/>
            <person name="Takami H."/>
        </authorList>
    </citation>
    <scope>NUCLEOTIDE SEQUENCE</scope>
    <source>
        <strain evidence="4">Expedition CK06-06</strain>
    </source>
</reference>
<dbReference type="AlphaFoldDB" id="X1SGC9"/>
<evidence type="ECO:0000313" key="4">
    <source>
        <dbReference type="EMBL" id="GAI92013.1"/>
    </source>
</evidence>
<dbReference type="Gene3D" id="3.90.850.10">
    <property type="entry name" value="Fumarylacetoacetase-like, C-terminal domain"/>
    <property type="match status" value="1"/>
</dbReference>
<dbReference type="PANTHER" id="PTHR42796">
    <property type="entry name" value="FUMARYLACETOACETATE HYDROLASE DOMAIN-CONTAINING PROTEIN 2A-RELATED"/>
    <property type="match status" value="1"/>
</dbReference>
<sequence length="157" mass="17773">KRCKNVPKEKVNEVIFGYTILNDITARSLEATNREFQPWGKNIDTFAPMGPWIVTPDEMPKDIYDLKMVRRLNGKVEFESNTSNMRFGFGEIIEFVTNFWTLEPGDVVTTATPPAGPFKAGDVIEAEIEGIGVLRNPVEGMEMDSKYARQINLEEIV</sequence>
<comment type="similarity">
    <text evidence="1">Belongs to the FAH family.</text>
</comment>